<dbReference type="InterPro" id="IPR029028">
    <property type="entry name" value="Alpha/beta_knot_MTases"/>
</dbReference>
<dbReference type="InterPro" id="IPR029026">
    <property type="entry name" value="tRNA_m1G_MTases_N"/>
</dbReference>
<evidence type="ECO:0000256" key="2">
    <source>
        <dbReference type="ARBA" id="ARBA00022603"/>
    </source>
</evidence>
<proteinExistence type="inferred from homology"/>
<comment type="similarity">
    <text evidence="1">Belongs to the class IV-like SAM-binding methyltransferase superfamily. RNA methyltransferase TrmH family.</text>
</comment>
<dbReference type="PANTHER" id="PTHR43191">
    <property type="entry name" value="RRNA METHYLTRANSFERASE 3"/>
    <property type="match status" value="1"/>
</dbReference>
<accession>A0A0G0UWK1</accession>
<dbReference type="InterPro" id="IPR051259">
    <property type="entry name" value="rRNA_Methyltransferase"/>
</dbReference>
<dbReference type="Gene3D" id="3.30.1330.30">
    <property type="match status" value="1"/>
</dbReference>
<dbReference type="InterPro" id="IPR029064">
    <property type="entry name" value="Ribosomal_eL30-like_sf"/>
</dbReference>
<sequence length="261" mass="28690">MILKIDSLVNPKIKNIVKLRDSSRGRKEQGLFLIEGHREISLALKAGVEIENLIYSPEYIKQELAIDEEKIIEVAKKVFDKVSYRENPDGFLAVAKSREHKLADLNLSANPLLVVLEAVEKPGNLGAILRTADAIGLDAVIINDLKTDLYNPNVIRASQGAVFTVKVVLSSIEETAKFCEENGIKILAATPEATKEYTEINYKSGCAIVMGAEDKGLSAKWLKAADEEIKISMRGQIDSLNVSVSAAVVLFEAVRQREAKK</sequence>
<reference evidence="5 6" key="1">
    <citation type="journal article" date="2015" name="Nature">
        <title>rRNA introns, odd ribosomes, and small enigmatic genomes across a large radiation of phyla.</title>
        <authorList>
            <person name="Brown C.T."/>
            <person name="Hug L.A."/>
            <person name="Thomas B.C."/>
            <person name="Sharon I."/>
            <person name="Castelle C.J."/>
            <person name="Singh A."/>
            <person name="Wilkins M.J."/>
            <person name="Williams K.H."/>
            <person name="Banfield J.F."/>
        </authorList>
    </citation>
    <scope>NUCLEOTIDE SEQUENCE [LARGE SCALE GENOMIC DNA]</scope>
</reference>
<dbReference type="EMBL" id="LCAP01000001">
    <property type="protein sequence ID" value="KKR91901.1"/>
    <property type="molecule type" value="Genomic_DNA"/>
</dbReference>
<dbReference type="GO" id="GO:0006396">
    <property type="term" value="P:RNA processing"/>
    <property type="evidence" value="ECO:0007669"/>
    <property type="project" value="InterPro"/>
</dbReference>
<protein>
    <recommendedName>
        <fullName evidence="4">RNA 2-O ribose methyltransferase substrate binding domain-containing protein</fullName>
    </recommendedName>
</protein>
<dbReference type="GO" id="GO:0003723">
    <property type="term" value="F:RNA binding"/>
    <property type="evidence" value="ECO:0007669"/>
    <property type="project" value="InterPro"/>
</dbReference>
<dbReference type="AlphaFoldDB" id="A0A0G0UWK1"/>
<dbReference type="GO" id="GO:0008173">
    <property type="term" value="F:RNA methyltransferase activity"/>
    <property type="evidence" value="ECO:0007669"/>
    <property type="project" value="InterPro"/>
</dbReference>
<gene>
    <name evidence="5" type="ORF">UU43_C0001G0081</name>
</gene>
<organism evidence="5 6">
    <name type="scientific">Candidatus Falkowbacteria bacterium GW2011_GWA2_41_14</name>
    <dbReference type="NCBI Taxonomy" id="1618635"/>
    <lineage>
        <taxon>Bacteria</taxon>
        <taxon>Candidatus Falkowiibacteriota</taxon>
    </lineage>
</organism>
<dbReference type="PANTHER" id="PTHR43191:SF2">
    <property type="entry name" value="RRNA METHYLTRANSFERASE 3, MITOCHONDRIAL"/>
    <property type="match status" value="1"/>
</dbReference>
<evidence type="ECO:0000313" key="5">
    <source>
        <dbReference type="EMBL" id="KKR91901.1"/>
    </source>
</evidence>
<dbReference type="CDD" id="cd18104">
    <property type="entry name" value="SpoU-like_RNA-MTase"/>
    <property type="match status" value="1"/>
</dbReference>
<dbReference type="SMART" id="SM00967">
    <property type="entry name" value="SpoU_sub_bind"/>
    <property type="match status" value="1"/>
</dbReference>
<dbReference type="InterPro" id="IPR053888">
    <property type="entry name" value="MRM3-like_sub_bind"/>
</dbReference>
<comment type="caution">
    <text evidence="5">The sequence shown here is derived from an EMBL/GenBank/DDBJ whole genome shotgun (WGS) entry which is preliminary data.</text>
</comment>
<dbReference type="Pfam" id="PF22435">
    <property type="entry name" value="MRM3-like_sub_bind"/>
    <property type="match status" value="1"/>
</dbReference>
<dbReference type="Pfam" id="PF00588">
    <property type="entry name" value="SpoU_methylase"/>
    <property type="match status" value="1"/>
</dbReference>
<evidence type="ECO:0000259" key="4">
    <source>
        <dbReference type="SMART" id="SM00967"/>
    </source>
</evidence>
<dbReference type="Gene3D" id="3.40.1280.10">
    <property type="match status" value="1"/>
</dbReference>
<dbReference type="GO" id="GO:0032259">
    <property type="term" value="P:methylation"/>
    <property type="evidence" value="ECO:0007669"/>
    <property type="project" value="UniProtKB-KW"/>
</dbReference>
<evidence type="ECO:0000256" key="3">
    <source>
        <dbReference type="ARBA" id="ARBA00022679"/>
    </source>
</evidence>
<keyword evidence="3" id="KW-0808">Transferase</keyword>
<dbReference type="SUPFAM" id="SSF55315">
    <property type="entry name" value="L30e-like"/>
    <property type="match status" value="1"/>
</dbReference>
<keyword evidence="2" id="KW-0489">Methyltransferase</keyword>
<dbReference type="SUPFAM" id="SSF75217">
    <property type="entry name" value="alpha/beta knot"/>
    <property type="match status" value="1"/>
</dbReference>
<evidence type="ECO:0000256" key="1">
    <source>
        <dbReference type="ARBA" id="ARBA00007228"/>
    </source>
</evidence>
<name>A0A0G0UWK1_9BACT</name>
<dbReference type="Proteomes" id="UP000034190">
    <property type="component" value="Unassembled WGS sequence"/>
</dbReference>
<feature type="domain" description="RNA 2-O ribose methyltransferase substrate binding" evidence="4">
    <location>
        <begin position="33"/>
        <end position="101"/>
    </location>
</feature>
<dbReference type="InterPro" id="IPR013123">
    <property type="entry name" value="SpoU_subst-bd"/>
</dbReference>
<dbReference type="InterPro" id="IPR001537">
    <property type="entry name" value="SpoU_MeTrfase"/>
</dbReference>
<evidence type="ECO:0000313" key="6">
    <source>
        <dbReference type="Proteomes" id="UP000034190"/>
    </source>
</evidence>
<dbReference type="PATRIC" id="fig|1618635.3.peg.90"/>
<dbReference type="GO" id="GO:0005737">
    <property type="term" value="C:cytoplasm"/>
    <property type="evidence" value="ECO:0007669"/>
    <property type="project" value="UniProtKB-ARBA"/>
</dbReference>